<dbReference type="EMBL" id="CABIJS010000444">
    <property type="protein sequence ID" value="VUZ51597.1"/>
    <property type="molecule type" value="Genomic_DNA"/>
</dbReference>
<protein>
    <submittedName>
        <fullName evidence="2">Uncharacterized protein</fullName>
    </submittedName>
</protein>
<proteinExistence type="predicted"/>
<feature type="transmembrane region" description="Helical" evidence="1">
    <location>
        <begin position="24"/>
        <end position="43"/>
    </location>
</feature>
<evidence type="ECO:0000313" key="3">
    <source>
        <dbReference type="Proteomes" id="UP000321570"/>
    </source>
</evidence>
<reference evidence="2 3" key="1">
    <citation type="submission" date="2019-07" db="EMBL/GenBank/DDBJ databases">
        <authorList>
            <person name="Jastrzebski P J."/>
            <person name="Paukszto L."/>
            <person name="Jastrzebski P J."/>
        </authorList>
    </citation>
    <scope>NUCLEOTIDE SEQUENCE [LARGE SCALE GENOMIC DNA]</scope>
    <source>
        <strain evidence="2 3">WMS-il1</strain>
    </source>
</reference>
<keyword evidence="1" id="KW-0472">Membrane</keyword>
<organism evidence="2 3">
    <name type="scientific">Hymenolepis diminuta</name>
    <name type="common">Rat tapeworm</name>
    <dbReference type="NCBI Taxonomy" id="6216"/>
    <lineage>
        <taxon>Eukaryota</taxon>
        <taxon>Metazoa</taxon>
        <taxon>Spiralia</taxon>
        <taxon>Lophotrochozoa</taxon>
        <taxon>Platyhelminthes</taxon>
        <taxon>Cestoda</taxon>
        <taxon>Eucestoda</taxon>
        <taxon>Cyclophyllidea</taxon>
        <taxon>Hymenolepididae</taxon>
        <taxon>Hymenolepis</taxon>
    </lineage>
</organism>
<accession>A0A564YWE1</accession>
<keyword evidence="1" id="KW-0812">Transmembrane</keyword>
<sequence length="49" mass="5967">MIDCQISEANYCCKCCVFALFDKIFNRWLCSCLFVVFRLYLCFKQFVQY</sequence>
<keyword evidence="1" id="KW-1133">Transmembrane helix</keyword>
<evidence type="ECO:0000256" key="1">
    <source>
        <dbReference type="SAM" id="Phobius"/>
    </source>
</evidence>
<dbReference type="AlphaFoldDB" id="A0A564YWE1"/>
<gene>
    <name evidence="2" type="ORF">WMSIL1_LOCUS10399</name>
</gene>
<dbReference type="Proteomes" id="UP000321570">
    <property type="component" value="Unassembled WGS sequence"/>
</dbReference>
<keyword evidence="3" id="KW-1185">Reference proteome</keyword>
<evidence type="ECO:0000313" key="2">
    <source>
        <dbReference type="EMBL" id="VUZ51597.1"/>
    </source>
</evidence>
<name>A0A564YWE1_HYMDI</name>